<evidence type="ECO:0000256" key="2">
    <source>
        <dbReference type="ARBA" id="ARBA00004606"/>
    </source>
</evidence>
<dbReference type="Pfam" id="PF11051">
    <property type="entry name" value="Mannosyl_trans3"/>
    <property type="match status" value="1"/>
</dbReference>
<keyword evidence="9" id="KW-0472">Membrane</keyword>
<evidence type="ECO:0000256" key="4">
    <source>
        <dbReference type="ARBA" id="ARBA00022679"/>
    </source>
</evidence>
<sequence>MSWLPTTSAANDKPAATTPGAVAIAVETAENSGVSMPRAHTTPAGAAQTHWPQRVLRVCVLTAIGSSLGLIRIRSSVFGDVLCHTTQGRSWMECGGNNGETKQIYQQRKSAEKGGYLAEYECVRWHVSNKSPSESYETRSCSETIVVRPGSPGGFCEIRHPRAGDTKHVMVTYFENTSSSSHTPEISFTCDQFHKYLGFGRQAELFVYDQGFSYGKCRQELLNSNNRVARRKNFASARSIPFQRGISLIGGGTADGAWLQRVGAFIESLRNRGCSLPIELWYNPHDAEMPTLAQALAAKHGVFLRELEDTIHFSGRYAKMYAAFYSAFDQVLVIDTAAEDTNTVATATDPTYLFASPEFASAGAIFWRRNDKNHAQKPTETMLNLIHEVFDVDPADLQDQAQGSVLIDRRRNLKALNLLMYYAVHREQIASLHLMDDGGNAFQLAWRKAESSFHMLSSVSY</sequence>
<organism evidence="11 12">
    <name type="scientific">Globisporangium ultimum (strain ATCC 200006 / CBS 805.95 / DAOM BR144)</name>
    <name type="common">Pythium ultimum</name>
    <dbReference type="NCBI Taxonomy" id="431595"/>
    <lineage>
        <taxon>Eukaryota</taxon>
        <taxon>Sar</taxon>
        <taxon>Stramenopiles</taxon>
        <taxon>Oomycota</taxon>
        <taxon>Peronosporomycetes</taxon>
        <taxon>Pythiales</taxon>
        <taxon>Pythiaceae</taxon>
        <taxon>Globisporangium</taxon>
    </lineage>
</organism>
<dbReference type="GO" id="GO:0000026">
    <property type="term" value="F:alpha-1,2-mannosyltransferase activity"/>
    <property type="evidence" value="ECO:0007669"/>
    <property type="project" value="TreeGrafter"/>
</dbReference>
<evidence type="ECO:0000256" key="6">
    <source>
        <dbReference type="ARBA" id="ARBA00022968"/>
    </source>
</evidence>
<dbReference type="EMBL" id="GL376626">
    <property type="status" value="NOT_ANNOTATED_CDS"/>
    <property type="molecule type" value="Genomic_DNA"/>
</dbReference>
<evidence type="ECO:0000256" key="9">
    <source>
        <dbReference type="ARBA" id="ARBA00023136"/>
    </source>
</evidence>
<evidence type="ECO:0000313" key="11">
    <source>
        <dbReference type="EnsemblProtists" id="PYU1_T001605"/>
    </source>
</evidence>
<reference evidence="12" key="1">
    <citation type="journal article" date="2010" name="Genome Biol.">
        <title>Genome sequence of the necrotrophic plant pathogen Pythium ultimum reveals original pathogenicity mechanisms and effector repertoire.</title>
        <authorList>
            <person name="Levesque C.A."/>
            <person name="Brouwer H."/>
            <person name="Cano L."/>
            <person name="Hamilton J.P."/>
            <person name="Holt C."/>
            <person name="Huitema E."/>
            <person name="Raffaele S."/>
            <person name="Robideau G.P."/>
            <person name="Thines M."/>
            <person name="Win J."/>
            <person name="Zerillo M.M."/>
            <person name="Beakes G.W."/>
            <person name="Boore J.L."/>
            <person name="Busam D."/>
            <person name="Dumas B."/>
            <person name="Ferriera S."/>
            <person name="Fuerstenberg S.I."/>
            <person name="Gachon C.M."/>
            <person name="Gaulin E."/>
            <person name="Govers F."/>
            <person name="Grenville-Briggs L."/>
            <person name="Horner N."/>
            <person name="Hostetler J."/>
            <person name="Jiang R.H."/>
            <person name="Johnson J."/>
            <person name="Krajaejun T."/>
            <person name="Lin H."/>
            <person name="Meijer H.J."/>
            <person name="Moore B."/>
            <person name="Morris P."/>
            <person name="Phuntmart V."/>
            <person name="Puiu D."/>
            <person name="Shetty J."/>
            <person name="Stajich J.E."/>
            <person name="Tripathy S."/>
            <person name="Wawra S."/>
            <person name="van West P."/>
            <person name="Whitty B.R."/>
            <person name="Coutinho P.M."/>
            <person name="Henrissat B."/>
            <person name="Martin F."/>
            <person name="Thomas P.D."/>
            <person name="Tyler B.M."/>
            <person name="De Vries R.P."/>
            <person name="Kamoun S."/>
            <person name="Yandell M."/>
            <person name="Tisserat N."/>
            <person name="Buell C.R."/>
        </authorList>
    </citation>
    <scope>NUCLEOTIDE SEQUENCE</scope>
    <source>
        <strain evidence="12">DAOM:BR144</strain>
    </source>
</reference>
<keyword evidence="4" id="KW-0808">Transferase</keyword>
<evidence type="ECO:0000256" key="3">
    <source>
        <dbReference type="ARBA" id="ARBA00009105"/>
    </source>
</evidence>
<keyword evidence="6" id="KW-0735">Signal-anchor</keyword>
<evidence type="ECO:0000256" key="5">
    <source>
        <dbReference type="ARBA" id="ARBA00022692"/>
    </source>
</evidence>
<dbReference type="STRING" id="431595.K3W9G4"/>
<keyword evidence="8" id="KW-0333">Golgi apparatus</keyword>
<dbReference type="eggNOG" id="ENOG502QVWG">
    <property type="taxonomic scope" value="Eukaryota"/>
</dbReference>
<evidence type="ECO:0000256" key="8">
    <source>
        <dbReference type="ARBA" id="ARBA00023034"/>
    </source>
</evidence>
<keyword evidence="5" id="KW-0812">Transmembrane</keyword>
<reference evidence="11" key="3">
    <citation type="submission" date="2015-02" db="UniProtKB">
        <authorList>
            <consortium name="EnsemblProtists"/>
        </authorList>
    </citation>
    <scope>IDENTIFICATION</scope>
    <source>
        <strain evidence="11">DAOM BR144</strain>
    </source>
</reference>
<protein>
    <submittedName>
        <fullName evidence="11">Uncharacterized protein</fullName>
    </submittedName>
</protein>
<dbReference type="GO" id="GO:0000139">
    <property type="term" value="C:Golgi membrane"/>
    <property type="evidence" value="ECO:0007669"/>
    <property type="project" value="UniProtKB-SubCell"/>
</dbReference>
<evidence type="ECO:0000256" key="10">
    <source>
        <dbReference type="ARBA" id="ARBA00037847"/>
    </source>
</evidence>
<dbReference type="PANTHER" id="PTHR31646:SF1">
    <property type="entry name" value="ALPHA-1,2-MANNOSYLTRANSFERASE MNN2"/>
    <property type="match status" value="1"/>
</dbReference>
<name>K3W9G4_GLOUD</name>
<comment type="subcellular location">
    <subcellularLocation>
        <location evidence="10">Endomembrane system</location>
        <topology evidence="10">Single-pass membrane protein</topology>
    </subcellularLocation>
    <subcellularLocation>
        <location evidence="1">Golgi apparatus membrane</location>
    </subcellularLocation>
    <subcellularLocation>
        <location evidence="2">Membrane</location>
        <topology evidence="2">Single-pass type II membrane protein</topology>
    </subcellularLocation>
</comment>
<dbReference type="VEuPathDB" id="FungiDB:PYU1_G001605"/>
<dbReference type="InParanoid" id="K3W9G4"/>
<dbReference type="AlphaFoldDB" id="K3W9G4"/>
<reference evidence="12" key="2">
    <citation type="submission" date="2010-04" db="EMBL/GenBank/DDBJ databases">
        <authorList>
            <person name="Buell R."/>
            <person name="Hamilton J."/>
            <person name="Hostetler J."/>
        </authorList>
    </citation>
    <scope>NUCLEOTIDE SEQUENCE [LARGE SCALE GENOMIC DNA]</scope>
    <source>
        <strain evidence="12">DAOM:BR144</strain>
    </source>
</reference>
<keyword evidence="7" id="KW-1133">Transmembrane helix</keyword>
<evidence type="ECO:0000256" key="1">
    <source>
        <dbReference type="ARBA" id="ARBA00004394"/>
    </source>
</evidence>
<dbReference type="InterPro" id="IPR022751">
    <property type="entry name" value="Alpha_mannosyltransferase"/>
</dbReference>
<dbReference type="EnsemblProtists" id="PYU1_T001605">
    <property type="protein sequence ID" value="PYU1_T001605"/>
    <property type="gene ID" value="PYU1_G001605"/>
</dbReference>
<dbReference type="HOGENOM" id="CLU_593829_0_0_1"/>
<keyword evidence="12" id="KW-1185">Reference proteome</keyword>
<accession>K3W9G4</accession>
<evidence type="ECO:0000313" key="12">
    <source>
        <dbReference type="Proteomes" id="UP000019132"/>
    </source>
</evidence>
<dbReference type="PANTHER" id="PTHR31646">
    <property type="entry name" value="ALPHA-1,2-MANNOSYLTRANSFERASE MNN2"/>
    <property type="match status" value="1"/>
</dbReference>
<dbReference type="Proteomes" id="UP000019132">
    <property type="component" value="Unassembled WGS sequence"/>
</dbReference>
<evidence type="ECO:0000256" key="7">
    <source>
        <dbReference type="ARBA" id="ARBA00022989"/>
    </source>
</evidence>
<dbReference type="GO" id="GO:0046354">
    <property type="term" value="P:mannan biosynthetic process"/>
    <property type="evidence" value="ECO:0007669"/>
    <property type="project" value="TreeGrafter"/>
</dbReference>
<comment type="similarity">
    <text evidence="3">Belongs to the MNN1/MNT family.</text>
</comment>
<proteinExistence type="inferred from homology"/>